<protein>
    <submittedName>
        <fullName evidence="2">Uncharacterized protein</fullName>
    </submittedName>
</protein>
<organism evidence="2 3">
    <name type="scientific">Saguinus oedipus</name>
    <name type="common">Cotton-top tamarin</name>
    <name type="synonym">Oedipomidas oedipus</name>
    <dbReference type="NCBI Taxonomy" id="9490"/>
    <lineage>
        <taxon>Eukaryota</taxon>
        <taxon>Metazoa</taxon>
        <taxon>Chordata</taxon>
        <taxon>Craniata</taxon>
        <taxon>Vertebrata</taxon>
        <taxon>Euteleostomi</taxon>
        <taxon>Mammalia</taxon>
        <taxon>Eutheria</taxon>
        <taxon>Euarchontoglires</taxon>
        <taxon>Primates</taxon>
        <taxon>Haplorrhini</taxon>
        <taxon>Platyrrhini</taxon>
        <taxon>Cebidae</taxon>
        <taxon>Callitrichinae</taxon>
        <taxon>Saguinus</taxon>
    </lineage>
</organism>
<name>A0ABQ9WBT5_SAGOE</name>
<dbReference type="PANTHER" id="PTHR13902">
    <property type="entry name" value="SERINE/THREONINE-PROTEIN KINASE WNK WITH NO LYSINE -RELATED"/>
    <property type="match status" value="1"/>
</dbReference>
<gene>
    <name evidence="2" type="ORF">P7K49_000500</name>
</gene>
<reference evidence="2 3" key="1">
    <citation type="submission" date="2023-05" db="EMBL/GenBank/DDBJ databases">
        <title>B98-5 Cell Line De Novo Hybrid Assembly: An Optical Mapping Approach.</title>
        <authorList>
            <person name="Kananen K."/>
            <person name="Auerbach J.A."/>
            <person name="Kautto E."/>
            <person name="Blachly J.S."/>
        </authorList>
    </citation>
    <scope>NUCLEOTIDE SEQUENCE [LARGE SCALE GENOMIC DNA]</scope>
    <source>
        <strain evidence="2">B95-8</strain>
        <tissue evidence="2">Cell line</tissue>
    </source>
</reference>
<sequence>PQALFAALAGRGSGPGRRCLIPRPGQVREDRRSREPVCPWPTEMDRDGGPEMPRRADGARSRRGAHGYGGAAGDGGAPGPQRFLRLSVVESDQEEPPGLEAAEGPGPQPPQPLQRRVLLLCKTRRLIAERARGRPAAPAPAAAAAQPGAPGAPADAGPEPVVARRSPARTTPQLLPKLRLPPDGRRMRGRPRRSLSPDEEDDEDDLKAVATSLDGHFLKFDIELGLGSFKTVYKGLDTETWVEVAWCELQKPWGRRGTECVTLYVGGRQDVCQLCRRRLGPGFVRAQVCESAGGEGKPLVAFGLSVRALGIGEALESDLGGCVS</sequence>
<feature type="compositionally biased region" description="Low complexity" evidence="1">
    <location>
        <begin position="134"/>
        <end position="160"/>
    </location>
</feature>
<proteinExistence type="predicted"/>
<dbReference type="Gene3D" id="3.30.200.20">
    <property type="entry name" value="Phosphorylase Kinase, domain 1"/>
    <property type="match status" value="1"/>
</dbReference>
<accession>A0ABQ9WBT5</accession>
<dbReference type="Proteomes" id="UP001266305">
    <property type="component" value="Unassembled WGS sequence"/>
</dbReference>
<feature type="region of interest" description="Disordered" evidence="1">
    <location>
        <begin position="9"/>
        <end position="113"/>
    </location>
</feature>
<keyword evidence="3" id="KW-1185">Reference proteome</keyword>
<dbReference type="EMBL" id="JASSZA010000001">
    <property type="protein sequence ID" value="KAK2119114.1"/>
    <property type="molecule type" value="Genomic_DNA"/>
</dbReference>
<dbReference type="InterPro" id="IPR050588">
    <property type="entry name" value="WNK_Ser-Thr_kinase"/>
</dbReference>
<feature type="region of interest" description="Disordered" evidence="1">
    <location>
        <begin position="131"/>
        <end position="205"/>
    </location>
</feature>
<comment type="caution">
    <text evidence="2">The sequence shown here is derived from an EMBL/GenBank/DDBJ whole genome shotgun (WGS) entry which is preliminary data.</text>
</comment>
<feature type="non-terminal residue" evidence="2">
    <location>
        <position position="1"/>
    </location>
</feature>
<feature type="compositionally biased region" description="Basic and acidic residues" evidence="1">
    <location>
        <begin position="26"/>
        <end position="35"/>
    </location>
</feature>
<evidence type="ECO:0000313" key="2">
    <source>
        <dbReference type="EMBL" id="KAK2119114.1"/>
    </source>
</evidence>
<feature type="compositionally biased region" description="Gly residues" evidence="1">
    <location>
        <begin position="66"/>
        <end position="78"/>
    </location>
</feature>
<feature type="compositionally biased region" description="Basic and acidic residues" evidence="1">
    <location>
        <begin position="43"/>
        <end position="60"/>
    </location>
</feature>
<evidence type="ECO:0000256" key="1">
    <source>
        <dbReference type="SAM" id="MobiDB-lite"/>
    </source>
</evidence>
<evidence type="ECO:0000313" key="3">
    <source>
        <dbReference type="Proteomes" id="UP001266305"/>
    </source>
</evidence>